<evidence type="ECO:0000256" key="5">
    <source>
        <dbReference type="ARBA" id="ARBA00023136"/>
    </source>
</evidence>
<gene>
    <name evidence="8" type="ORF">GCM10009850_007310</name>
</gene>
<dbReference type="Proteomes" id="UP001499843">
    <property type="component" value="Unassembled WGS sequence"/>
</dbReference>
<evidence type="ECO:0000256" key="2">
    <source>
        <dbReference type="ARBA" id="ARBA00022448"/>
    </source>
</evidence>
<evidence type="ECO:0000256" key="7">
    <source>
        <dbReference type="SAM" id="Phobius"/>
    </source>
</evidence>
<feature type="region of interest" description="Disordered" evidence="6">
    <location>
        <begin position="1"/>
        <end position="24"/>
    </location>
</feature>
<feature type="transmembrane region" description="Helical" evidence="7">
    <location>
        <begin position="384"/>
        <end position="401"/>
    </location>
</feature>
<feature type="transmembrane region" description="Helical" evidence="7">
    <location>
        <begin position="481"/>
        <end position="498"/>
    </location>
</feature>
<keyword evidence="5 7" id="KW-0472">Membrane</keyword>
<keyword evidence="2" id="KW-0813">Transport</keyword>
<protein>
    <recommendedName>
        <fullName evidence="10">OPT family oligopeptide transporter</fullName>
    </recommendedName>
</protein>
<feature type="transmembrane region" description="Helical" evidence="7">
    <location>
        <begin position="87"/>
        <end position="113"/>
    </location>
</feature>
<accession>A0ABN3C7D0</accession>
<feature type="transmembrane region" description="Helical" evidence="7">
    <location>
        <begin position="264"/>
        <end position="286"/>
    </location>
</feature>
<evidence type="ECO:0000313" key="8">
    <source>
        <dbReference type="EMBL" id="GAA2205171.1"/>
    </source>
</evidence>
<feature type="transmembrane region" description="Helical" evidence="7">
    <location>
        <begin position="58"/>
        <end position="75"/>
    </location>
</feature>
<comment type="subcellular location">
    <subcellularLocation>
        <location evidence="1">Membrane</location>
        <topology evidence="1">Multi-pass membrane protein</topology>
    </subcellularLocation>
</comment>
<keyword evidence="9" id="KW-1185">Reference proteome</keyword>
<feature type="transmembrane region" description="Helical" evidence="7">
    <location>
        <begin position="178"/>
        <end position="196"/>
    </location>
</feature>
<dbReference type="RefSeq" id="WP_344470788.1">
    <property type="nucleotide sequence ID" value="NZ_BAAAQX010000002.1"/>
</dbReference>
<keyword evidence="4 7" id="KW-1133">Transmembrane helix</keyword>
<reference evidence="8 9" key="1">
    <citation type="journal article" date="2019" name="Int. J. Syst. Evol. Microbiol.">
        <title>The Global Catalogue of Microorganisms (GCM) 10K type strain sequencing project: providing services to taxonomists for standard genome sequencing and annotation.</title>
        <authorList>
            <consortium name="The Broad Institute Genomics Platform"/>
            <consortium name="The Broad Institute Genome Sequencing Center for Infectious Disease"/>
            <person name="Wu L."/>
            <person name="Ma J."/>
        </authorList>
    </citation>
    <scope>NUCLEOTIDE SEQUENCE [LARGE SCALE GENOMIC DNA]</scope>
    <source>
        <strain evidence="8 9">JCM 16114</strain>
    </source>
</reference>
<evidence type="ECO:0000256" key="1">
    <source>
        <dbReference type="ARBA" id="ARBA00004141"/>
    </source>
</evidence>
<evidence type="ECO:0000256" key="3">
    <source>
        <dbReference type="ARBA" id="ARBA00022692"/>
    </source>
</evidence>
<feature type="transmembrane region" description="Helical" evidence="7">
    <location>
        <begin position="208"/>
        <end position="224"/>
    </location>
</feature>
<feature type="transmembrane region" description="Helical" evidence="7">
    <location>
        <begin position="119"/>
        <end position="139"/>
    </location>
</feature>
<feature type="transmembrane region" description="Helical" evidence="7">
    <location>
        <begin position="33"/>
        <end position="52"/>
    </location>
</feature>
<feature type="transmembrane region" description="Helical" evidence="7">
    <location>
        <begin position="504"/>
        <end position="525"/>
    </location>
</feature>
<dbReference type="EMBL" id="BAAAQX010000002">
    <property type="protein sequence ID" value="GAA2205171.1"/>
    <property type="molecule type" value="Genomic_DNA"/>
</dbReference>
<dbReference type="Pfam" id="PF03169">
    <property type="entry name" value="OPT"/>
    <property type="match status" value="2"/>
</dbReference>
<evidence type="ECO:0000313" key="9">
    <source>
        <dbReference type="Proteomes" id="UP001499843"/>
    </source>
</evidence>
<dbReference type="InterPro" id="IPR004813">
    <property type="entry name" value="OPT"/>
</dbReference>
<keyword evidence="3 7" id="KW-0812">Transmembrane</keyword>
<sequence length="564" mass="58045">MARPPSRASPGEEHPAASATGPRRPRRLTFTPIVLGLGLGSCLSALNVILAFKAGTGFGGAIVTVLLGGAVLRLLRGLHWRTLFLTYAVASGGTLAVTAIDTSIGAVLLSGAAPPPWPALIALGLTANLLGLLLGILLAPSIINDRTLKYPALWPVIDLMHALTDARDRETAAGQQRLILIGATVAAGLSFAATLANRTSLPLTPGPSAYLAVSLSPMLFGLGMRISGTAAAWVGVGAAYSLVVWWLGSPQRAPAYIEHLGSPWILAVGVGLLLGYACGFLAKLSGGKLRNRRQSLTTDLRVPGRSRRWKATVAGTAVLLPITIAASSPWLPPTTALILIALPPLFALLLNRVNAAIGMAPVGVFQYLTIVVLALLHVPAHTTYLLTAFICCSALSSAYYIEAAKVAATSPTGQLPAGHRLFTYQAIGSLAGVATGIGLLSAITQLGTLGTADFPAPTSAALNFLNTLLKGSTDYTQETTTFLLCAGLAGLALAWSTAMPTMLALGVLLPAATCAAILLGSLTRLSLERRRHDHGTFAATLGSGLILGGGIANAILLPLQVLAP</sequence>
<feature type="transmembrane region" description="Helical" evidence="7">
    <location>
        <begin position="421"/>
        <end position="443"/>
    </location>
</feature>
<proteinExistence type="predicted"/>
<feature type="transmembrane region" description="Helical" evidence="7">
    <location>
        <begin position="357"/>
        <end position="378"/>
    </location>
</feature>
<comment type="caution">
    <text evidence="8">The sequence shown here is derived from an EMBL/GenBank/DDBJ whole genome shotgun (WGS) entry which is preliminary data.</text>
</comment>
<name>A0ABN3C7D0_9ACTN</name>
<evidence type="ECO:0000256" key="6">
    <source>
        <dbReference type="SAM" id="MobiDB-lite"/>
    </source>
</evidence>
<organism evidence="8 9">
    <name type="scientific">Nonomuraea monospora</name>
    <dbReference type="NCBI Taxonomy" id="568818"/>
    <lineage>
        <taxon>Bacteria</taxon>
        <taxon>Bacillati</taxon>
        <taxon>Actinomycetota</taxon>
        <taxon>Actinomycetes</taxon>
        <taxon>Streptosporangiales</taxon>
        <taxon>Streptosporangiaceae</taxon>
        <taxon>Nonomuraea</taxon>
    </lineage>
</organism>
<feature type="transmembrane region" description="Helical" evidence="7">
    <location>
        <begin position="537"/>
        <end position="559"/>
    </location>
</feature>
<feature type="transmembrane region" description="Helical" evidence="7">
    <location>
        <begin position="231"/>
        <end position="248"/>
    </location>
</feature>
<evidence type="ECO:0008006" key="10">
    <source>
        <dbReference type="Google" id="ProtNLM"/>
    </source>
</evidence>
<evidence type="ECO:0000256" key="4">
    <source>
        <dbReference type="ARBA" id="ARBA00022989"/>
    </source>
</evidence>